<sequence>METVSYPLRIPKNVIDLANLKTKEEHVDKSTALRQFLYLGARDYVMELYQKGRISLGRAAELLDVSTFDILRLVKEQVYPEITVEQLKKSKKTAKSLTI</sequence>
<reference evidence="1 2" key="1">
    <citation type="submission" date="2015-09" db="EMBL/GenBank/DDBJ databases">
        <title>A metagenomics-based metabolic model of nitrate-dependent anaerobic oxidation of methane by Methanoperedens-like archaea.</title>
        <authorList>
            <person name="Arshad A."/>
            <person name="Speth D.R."/>
            <person name="De Graaf R.M."/>
            <person name="Op Den Camp H.J."/>
            <person name="Jetten M.S."/>
            <person name="Welte C.U."/>
        </authorList>
    </citation>
    <scope>NUCLEOTIDE SEQUENCE [LARGE SCALE GENOMIC DNA]</scope>
</reference>
<name>A0A0P8AJC6_9EURY</name>
<dbReference type="EMBL" id="LKCM01000057">
    <property type="protein sequence ID" value="KPQ44780.1"/>
    <property type="molecule type" value="Genomic_DNA"/>
</dbReference>
<protein>
    <submittedName>
        <fullName evidence="1">Uncharacterized protein</fullName>
    </submittedName>
</protein>
<dbReference type="AlphaFoldDB" id="A0A0P8AJC6"/>
<dbReference type="Pfam" id="PF03683">
    <property type="entry name" value="UPF0175"/>
    <property type="match status" value="1"/>
</dbReference>
<evidence type="ECO:0000313" key="2">
    <source>
        <dbReference type="Proteomes" id="UP000050360"/>
    </source>
</evidence>
<proteinExistence type="predicted"/>
<accession>A0A0P8AJC6</accession>
<comment type="caution">
    <text evidence="1">The sequence shown here is derived from an EMBL/GenBank/DDBJ whole genome shotgun (WGS) entry which is preliminary data.</text>
</comment>
<gene>
    <name evidence="1" type="ORF">MPEBLZ_00633</name>
</gene>
<evidence type="ECO:0000313" key="1">
    <source>
        <dbReference type="EMBL" id="KPQ44780.1"/>
    </source>
</evidence>
<organism evidence="1 2">
    <name type="scientific">Candidatus Methanoperedens nitratireducens</name>
    <dbReference type="NCBI Taxonomy" id="1392998"/>
    <lineage>
        <taxon>Archaea</taxon>
        <taxon>Methanobacteriati</taxon>
        <taxon>Methanobacteriota</taxon>
        <taxon>Stenosarchaea group</taxon>
        <taxon>Methanomicrobia</taxon>
        <taxon>Methanosarcinales</taxon>
        <taxon>ANME-2 cluster</taxon>
        <taxon>Candidatus Methanoperedentaceae</taxon>
        <taxon>Candidatus Methanoperedens</taxon>
    </lineage>
</organism>
<dbReference type="Proteomes" id="UP000050360">
    <property type="component" value="Unassembled WGS sequence"/>
</dbReference>
<dbReference type="InterPro" id="IPR005368">
    <property type="entry name" value="UPF0175"/>
</dbReference>